<sequence length="128" mass="14129">MRHAVQRQPRLHLALTGNAGDVMALVDIVLRAGDLALADVVDPQISQNLEHPRVEARPWLETLLVGERPFAGALDKIIRHIAGPAQRNREPAQIRQKCDKLILDAVGFFRHVAPSSGIKRPRARSSQG</sequence>
<name>A0A1R3VLX1_9HYPH</name>
<reference evidence="2" key="1">
    <citation type="submission" date="2017-01" db="EMBL/GenBank/DDBJ databases">
        <authorList>
            <person name="Brunel B."/>
        </authorList>
    </citation>
    <scope>NUCLEOTIDE SEQUENCE [LARGE SCALE GENOMIC DNA]</scope>
</reference>
<evidence type="ECO:0000313" key="1">
    <source>
        <dbReference type="EMBL" id="SIT59892.1"/>
    </source>
</evidence>
<dbReference type="STRING" id="1631249.BQ8794_90057"/>
<keyword evidence="2" id="KW-1185">Reference proteome</keyword>
<accession>A0A1R3VLX1</accession>
<evidence type="ECO:0000313" key="2">
    <source>
        <dbReference type="Proteomes" id="UP000188388"/>
    </source>
</evidence>
<dbReference type="Proteomes" id="UP000188388">
    <property type="component" value="Unassembled WGS sequence"/>
</dbReference>
<dbReference type="AlphaFoldDB" id="A0A1R3VLX1"/>
<protein>
    <submittedName>
        <fullName evidence="1">Uncharacterized protein</fullName>
    </submittedName>
</protein>
<proteinExistence type="predicted"/>
<dbReference type="EMBL" id="FTPD01000082">
    <property type="protein sequence ID" value="SIT59892.1"/>
    <property type="molecule type" value="Genomic_DNA"/>
</dbReference>
<organism evidence="1 2">
    <name type="scientific">Mesorhizobium prunaredense</name>
    <dbReference type="NCBI Taxonomy" id="1631249"/>
    <lineage>
        <taxon>Bacteria</taxon>
        <taxon>Pseudomonadati</taxon>
        <taxon>Pseudomonadota</taxon>
        <taxon>Alphaproteobacteria</taxon>
        <taxon>Hyphomicrobiales</taxon>
        <taxon>Phyllobacteriaceae</taxon>
        <taxon>Mesorhizobium</taxon>
    </lineage>
</organism>
<gene>
    <name evidence="1" type="ORF">BQ8794_90057</name>
</gene>